<evidence type="ECO:0000259" key="5">
    <source>
        <dbReference type="Pfam" id="PF00673"/>
    </source>
</evidence>
<dbReference type="PANTHER" id="PTHR11994">
    <property type="entry name" value="60S RIBOSOMAL PROTEIN L11-RELATED"/>
    <property type="match status" value="1"/>
</dbReference>
<name>A0A098E8M8_9ZZZZ</name>
<evidence type="ECO:0000313" key="6">
    <source>
        <dbReference type="EMBL" id="CEG11340.1"/>
    </source>
</evidence>
<evidence type="ECO:0000256" key="3">
    <source>
        <dbReference type="ARBA" id="ARBA00023274"/>
    </source>
</evidence>
<reference evidence="6" key="1">
    <citation type="submission" date="2014-09" db="EMBL/GenBank/DDBJ databases">
        <authorList>
            <person name="Probst J Alexander"/>
        </authorList>
    </citation>
    <scope>NUCLEOTIDE SEQUENCE</scope>
</reference>
<dbReference type="InterPro" id="IPR002132">
    <property type="entry name" value="Ribosomal_uL5"/>
</dbReference>
<feature type="domain" description="Large ribosomal subunit protein uL5 C-terminal" evidence="5">
    <location>
        <begin position="66"/>
        <end position="146"/>
    </location>
</feature>
<dbReference type="GO" id="GO:0005840">
    <property type="term" value="C:ribosome"/>
    <property type="evidence" value="ECO:0007669"/>
    <property type="project" value="UniProtKB-KW"/>
</dbReference>
<keyword evidence="3" id="KW-0687">Ribonucleoprotein</keyword>
<dbReference type="GO" id="GO:1990904">
    <property type="term" value="C:ribonucleoprotein complex"/>
    <property type="evidence" value="ECO:0007669"/>
    <property type="project" value="UniProtKB-KW"/>
</dbReference>
<evidence type="ECO:0000256" key="2">
    <source>
        <dbReference type="ARBA" id="ARBA00022980"/>
    </source>
</evidence>
<dbReference type="Pfam" id="PF00673">
    <property type="entry name" value="Ribosomal_L5_C"/>
    <property type="match status" value="1"/>
</dbReference>
<accession>A0A098E8M8</accession>
<dbReference type="InterPro" id="IPR031310">
    <property type="entry name" value="Ribosomal_uL5_N"/>
</dbReference>
<evidence type="ECO:0000256" key="1">
    <source>
        <dbReference type="ARBA" id="ARBA00008553"/>
    </source>
</evidence>
<feature type="domain" description="Large ribosomal subunit protein uL5 N-terminal" evidence="4">
    <location>
        <begin position="8"/>
        <end position="61"/>
    </location>
</feature>
<dbReference type="InterPro" id="IPR022803">
    <property type="entry name" value="Ribosomal_uL5_dom_sf"/>
</dbReference>
<dbReference type="Pfam" id="PF00281">
    <property type="entry name" value="Ribosomal_L5"/>
    <property type="match status" value="1"/>
</dbReference>
<dbReference type="GO" id="GO:0003735">
    <property type="term" value="F:structural constituent of ribosome"/>
    <property type="evidence" value="ECO:0007669"/>
    <property type="project" value="InterPro"/>
</dbReference>
<dbReference type="InterPro" id="IPR057266">
    <property type="entry name" value="Ribosomal_uL5_euk/arc-type"/>
</dbReference>
<dbReference type="AlphaFoldDB" id="A0A098E8M8"/>
<dbReference type="PIRSF" id="PIRSF002161">
    <property type="entry name" value="Ribosomal_L5"/>
    <property type="match status" value="1"/>
</dbReference>
<dbReference type="Gene3D" id="3.30.1440.10">
    <property type="match status" value="1"/>
</dbReference>
<dbReference type="SUPFAM" id="SSF55282">
    <property type="entry name" value="RL5-like"/>
    <property type="match status" value="1"/>
</dbReference>
<keyword evidence="2 6" id="KW-0689">Ribosomal protein</keyword>
<protein>
    <submittedName>
        <fullName evidence="6">50S ribosomal protein L5P</fullName>
    </submittedName>
</protein>
<gene>
    <name evidence="6" type="primary">rpl5p</name>
    <name evidence="6" type="ORF">MSIBF_A1390016</name>
</gene>
<proteinExistence type="inferred from homology"/>
<comment type="similarity">
    <text evidence="1">Belongs to the universal ribosomal protein uL5 family.</text>
</comment>
<evidence type="ECO:0000259" key="4">
    <source>
        <dbReference type="Pfam" id="PF00281"/>
    </source>
</evidence>
<organism evidence="6">
    <name type="scientific">groundwater metagenome</name>
    <dbReference type="NCBI Taxonomy" id="717931"/>
    <lineage>
        <taxon>unclassified sequences</taxon>
        <taxon>metagenomes</taxon>
        <taxon>ecological metagenomes</taxon>
    </lineage>
</organism>
<dbReference type="EMBL" id="CCXY01000045">
    <property type="protein sequence ID" value="CEG11340.1"/>
    <property type="molecule type" value="Genomic_DNA"/>
</dbReference>
<dbReference type="NCBIfam" id="NF003258">
    <property type="entry name" value="PRK04219.1"/>
    <property type="match status" value="1"/>
</dbReference>
<dbReference type="GO" id="GO:0006412">
    <property type="term" value="P:translation"/>
    <property type="evidence" value="ECO:0007669"/>
    <property type="project" value="InterPro"/>
</dbReference>
<sequence>MKTDPQQNPMRDLKIEKVVLNIGVGQAGEKVEKAGKLLNMLTKRKFVKTISRKRIPTWNLKKNEAIGVKVTLRGKEAEEMLQRCLEAADRKVKPTCFDGENFSFGIKEYIDIPGMKYNMDIGNFGLNLCTRVERNGYNIMRRREKRSISNTHRVKSKETEDFITKKFNVSIITKEE</sequence>
<dbReference type="InterPro" id="IPR031309">
    <property type="entry name" value="Ribosomal_uL5_C"/>
</dbReference>